<sequence>MLPTSVAVTTSLRQRLRVFVGFFITIPKAHRVMVITHHLLVAVALESGHGYGPL</sequence>
<dbReference type="EMBL" id="JXDG01000062">
    <property type="protein sequence ID" value="KIH81352.1"/>
    <property type="molecule type" value="Genomic_DNA"/>
</dbReference>
<evidence type="ECO:0000313" key="2">
    <source>
        <dbReference type="Proteomes" id="UP000031535"/>
    </source>
</evidence>
<dbReference type="Proteomes" id="UP000031535">
    <property type="component" value="Unassembled WGS sequence"/>
</dbReference>
<comment type="caution">
    <text evidence="1">The sequence shown here is derived from an EMBL/GenBank/DDBJ whole genome shotgun (WGS) entry which is preliminary data.</text>
</comment>
<protein>
    <submittedName>
        <fullName evidence="1">Uncharacterized protein</fullName>
    </submittedName>
</protein>
<gene>
    <name evidence="1" type="ORF">UCMB321_4896</name>
</gene>
<keyword evidence="2" id="KW-1185">Reference proteome</keyword>
<reference evidence="1 2" key="1">
    <citation type="submission" date="2015-01" db="EMBL/GenBank/DDBJ databases">
        <title>Complete genome of Pseudomonas batumici UCM B-321 producer of the batumin antibiotic with strong antistaphilococcal and potential anticancer activity.</title>
        <authorList>
            <person name="Klochko V.V."/>
            <person name="Zelena L.B."/>
            <person name="Elena K.A."/>
            <person name="Reva O.N."/>
        </authorList>
    </citation>
    <scope>NUCLEOTIDE SEQUENCE [LARGE SCALE GENOMIC DNA]</scope>
    <source>
        <strain evidence="1 2">UCM B-321</strain>
    </source>
</reference>
<name>A0A0C2I8C4_9PSED</name>
<organism evidence="1 2">
    <name type="scientific">Pseudomonas batumici</name>
    <dbReference type="NCBI Taxonomy" id="226910"/>
    <lineage>
        <taxon>Bacteria</taxon>
        <taxon>Pseudomonadati</taxon>
        <taxon>Pseudomonadota</taxon>
        <taxon>Gammaproteobacteria</taxon>
        <taxon>Pseudomonadales</taxon>
        <taxon>Pseudomonadaceae</taxon>
        <taxon>Pseudomonas</taxon>
    </lineage>
</organism>
<evidence type="ECO:0000313" key="1">
    <source>
        <dbReference type="EMBL" id="KIH81352.1"/>
    </source>
</evidence>
<accession>A0A0C2I8C4</accession>
<dbReference type="AlphaFoldDB" id="A0A0C2I8C4"/>
<proteinExistence type="predicted"/>